<dbReference type="AlphaFoldDB" id="A0A0N0IBB3"/>
<dbReference type="EMBL" id="LGAA01000007">
    <property type="protein sequence ID" value="KPD03743.1"/>
    <property type="molecule type" value="Genomic_DNA"/>
</dbReference>
<dbReference type="Proteomes" id="UP000053226">
    <property type="component" value="Unassembled WGS sequence"/>
</dbReference>
<accession>A0A0N0IBB3</accession>
<proteinExistence type="predicted"/>
<evidence type="ECO:0000256" key="1">
    <source>
        <dbReference type="SAM" id="Phobius"/>
    </source>
</evidence>
<keyword evidence="1" id="KW-0812">Transmembrane</keyword>
<keyword evidence="3" id="KW-1185">Reference proteome</keyword>
<reference evidence="2 3" key="1">
    <citation type="submission" date="2015-07" db="EMBL/GenBank/DDBJ databases">
        <title>ATOL: Assembling a taxonomically balanced genome-scale reconstruction of the evolutionary history of the Enterobacteriaceae.</title>
        <authorList>
            <person name="Plunkett G.III."/>
            <person name="Neeno-Eckwall E.C."/>
            <person name="Glasner J.D."/>
            <person name="Perna N.T."/>
        </authorList>
    </citation>
    <scope>NUCLEOTIDE SEQUENCE [LARGE SCALE GENOMIC DNA]</scope>
    <source>
        <strain evidence="2 3">ATCC 35017</strain>
    </source>
</reference>
<keyword evidence="1" id="KW-1133">Transmembrane helix</keyword>
<name>A0A0N0IBB3_9GAMM</name>
<evidence type="ECO:0000313" key="2">
    <source>
        <dbReference type="EMBL" id="KPD03743.1"/>
    </source>
</evidence>
<protein>
    <submittedName>
        <fullName evidence="2">Uncharacterized protein</fullName>
    </submittedName>
</protein>
<sequence>MQIFNNLSLWYRPAWQINLIMTIFIMFISIGYYLFFWHSHEETINQLHIEIQQQKLLLQQDTDAIHQLPTTQQFNSQYEQLKRRLQTQPIKAIELIHLLKIPLDKSGVTINHWHPISTTENQYYLEISGNYFQIINFLELVVQAIPTLILDKLLLQPRKGELFGLFTLTLFKDEKNNASEQ</sequence>
<comment type="caution">
    <text evidence="2">The sequence shown here is derived from an EMBL/GenBank/DDBJ whole genome shotgun (WGS) entry which is preliminary data.</text>
</comment>
<feature type="transmembrane region" description="Helical" evidence="1">
    <location>
        <begin position="15"/>
        <end position="36"/>
    </location>
</feature>
<evidence type="ECO:0000313" key="3">
    <source>
        <dbReference type="Proteomes" id="UP000053226"/>
    </source>
</evidence>
<keyword evidence="1" id="KW-0472">Membrane</keyword>
<gene>
    <name evidence="2" type="ORF">M992_0661</name>
</gene>
<organism evidence="2 3">
    <name type="scientific">Moellerella wisconsensis ATCC 35017</name>
    <dbReference type="NCBI Taxonomy" id="1354267"/>
    <lineage>
        <taxon>Bacteria</taxon>
        <taxon>Pseudomonadati</taxon>
        <taxon>Pseudomonadota</taxon>
        <taxon>Gammaproteobacteria</taxon>
        <taxon>Enterobacterales</taxon>
        <taxon>Morganellaceae</taxon>
        <taxon>Moellerella</taxon>
    </lineage>
</organism>